<reference evidence="1 2" key="1">
    <citation type="submission" date="2024-09" db="EMBL/GenBank/DDBJ databases">
        <title>Rethinking Asexuality: The Enigmatic Case of Functional Sexual Genes in Lepraria (Stereocaulaceae).</title>
        <authorList>
            <person name="Doellman M."/>
            <person name="Sun Y."/>
            <person name="Barcenas-Pena A."/>
            <person name="Lumbsch H.T."/>
            <person name="Grewe F."/>
        </authorList>
    </citation>
    <scope>NUCLEOTIDE SEQUENCE [LARGE SCALE GENOMIC DNA]</scope>
    <source>
        <strain evidence="1 2">Grewe 0041</strain>
    </source>
</reference>
<organism evidence="1 2">
    <name type="scientific">Lepraria finkii</name>
    <dbReference type="NCBI Taxonomy" id="1340010"/>
    <lineage>
        <taxon>Eukaryota</taxon>
        <taxon>Fungi</taxon>
        <taxon>Dikarya</taxon>
        <taxon>Ascomycota</taxon>
        <taxon>Pezizomycotina</taxon>
        <taxon>Lecanoromycetes</taxon>
        <taxon>OSLEUM clade</taxon>
        <taxon>Lecanoromycetidae</taxon>
        <taxon>Lecanorales</taxon>
        <taxon>Lecanorineae</taxon>
        <taxon>Stereocaulaceae</taxon>
        <taxon>Lepraria</taxon>
    </lineage>
</organism>
<keyword evidence="2" id="KW-1185">Reference proteome</keyword>
<evidence type="ECO:0000313" key="2">
    <source>
        <dbReference type="Proteomes" id="UP001590951"/>
    </source>
</evidence>
<comment type="caution">
    <text evidence="1">The sequence shown here is derived from an EMBL/GenBank/DDBJ whole genome shotgun (WGS) entry which is preliminary data.</text>
</comment>
<sequence length="105" mass="12242">MESRYEYSAPVPQIDEHEVVTEISQASRRKNASESELELLSFSQFVNNRSTSRLSAVQTENILTDPAQVRRWPYNPQPLVKDRKIWWRDLCVNSAMIFTPVPFTL</sequence>
<protein>
    <submittedName>
        <fullName evidence="1">Uncharacterized protein</fullName>
    </submittedName>
</protein>
<evidence type="ECO:0000313" key="1">
    <source>
        <dbReference type="EMBL" id="KAL2045986.1"/>
    </source>
</evidence>
<gene>
    <name evidence="1" type="ORF">ABVK25_011875</name>
</gene>
<dbReference type="Proteomes" id="UP001590951">
    <property type="component" value="Unassembled WGS sequence"/>
</dbReference>
<name>A0ABR4AKF6_9LECA</name>
<accession>A0ABR4AKF6</accession>
<proteinExistence type="predicted"/>
<dbReference type="EMBL" id="JBHFEH010000123">
    <property type="protein sequence ID" value="KAL2045986.1"/>
    <property type="molecule type" value="Genomic_DNA"/>
</dbReference>